<dbReference type="PROSITE" id="PS50943">
    <property type="entry name" value="HTH_CROC1"/>
    <property type="match status" value="1"/>
</dbReference>
<sequence length="92" mass="10738">MLHLYDDIDARLALAAYLKQKRKDAKLSRRVLAEKSLIPEPTIRRFENTGHISLKNFLLLWMILDDIARFMELTKPEAIKPKTIAEVLAYDQ</sequence>
<dbReference type="RefSeq" id="WP_063515047.1">
    <property type="nucleotide sequence ID" value="NZ_CP011158.1"/>
</dbReference>
<reference evidence="2 4" key="1">
    <citation type="submission" date="2015-04" db="EMBL/GenBank/DDBJ databases">
        <authorList>
            <person name="Calcutt M.J."/>
            <person name="Foecking M.F."/>
        </authorList>
    </citation>
    <scope>NUCLEOTIDE SEQUENCE [LARGE SCALE GENOMIC DNA]</scope>
    <source>
        <strain evidence="2 4">199/55</strain>
    </source>
</reference>
<organism evidence="3 5">
    <name type="scientific">Moraxella ovis</name>
    <dbReference type="NCBI Taxonomy" id="29433"/>
    <lineage>
        <taxon>Bacteria</taxon>
        <taxon>Pseudomonadati</taxon>
        <taxon>Pseudomonadota</taxon>
        <taxon>Gammaproteobacteria</taxon>
        <taxon>Moraxellales</taxon>
        <taxon>Moraxellaceae</taxon>
        <taxon>Moraxella</taxon>
    </lineage>
</organism>
<proteinExistence type="predicted"/>
<accession>A0A160GHJ6</accession>
<reference evidence="3 5" key="2">
    <citation type="submission" date="2018-06" db="EMBL/GenBank/DDBJ databases">
        <authorList>
            <consortium name="Pathogen Informatics"/>
            <person name="Doyle S."/>
        </authorList>
    </citation>
    <scope>NUCLEOTIDE SEQUENCE [LARGE SCALE GENOMIC DNA]</scope>
    <source>
        <strain evidence="3 5">NCTC11227</strain>
    </source>
</reference>
<name>A0A160GHJ6_9GAMM</name>
<gene>
    <name evidence="2" type="ORF">MOVS_09520</name>
    <name evidence="3" type="ORF">NCTC11227_01982</name>
</gene>
<evidence type="ECO:0000313" key="5">
    <source>
        <dbReference type="Proteomes" id="UP000255102"/>
    </source>
</evidence>
<dbReference type="CDD" id="cd00093">
    <property type="entry name" value="HTH_XRE"/>
    <property type="match status" value="1"/>
</dbReference>
<protein>
    <submittedName>
        <fullName evidence="2">Transcriptional regulator</fullName>
    </submittedName>
</protein>
<dbReference type="Gene3D" id="1.10.260.40">
    <property type="entry name" value="lambda repressor-like DNA-binding domains"/>
    <property type="match status" value="1"/>
</dbReference>
<evidence type="ECO:0000313" key="3">
    <source>
        <dbReference type="EMBL" id="STY87955.1"/>
    </source>
</evidence>
<keyword evidence="4" id="KW-1185">Reference proteome</keyword>
<dbReference type="InterPro" id="IPR010982">
    <property type="entry name" value="Lambda_DNA-bd_dom_sf"/>
</dbReference>
<dbReference type="AlphaFoldDB" id="A0A160GHJ6"/>
<evidence type="ECO:0000313" key="2">
    <source>
        <dbReference type="EMBL" id="ANB92536.1"/>
    </source>
</evidence>
<dbReference type="KEGG" id="moi:MOVS_09520"/>
<dbReference type="EMBL" id="UGPW01000001">
    <property type="protein sequence ID" value="STY87955.1"/>
    <property type="molecule type" value="Genomic_DNA"/>
</dbReference>
<feature type="domain" description="HTH cro/C1-type" evidence="1">
    <location>
        <begin position="18"/>
        <end position="48"/>
    </location>
</feature>
<dbReference type="Proteomes" id="UP000076765">
    <property type="component" value="Chromosome"/>
</dbReference>
<dbReference type="SUPFAM" id="SSF47413">
    <property type="entry name" value="lambda repressor-like DNA-binding domains"/>
    <property type="match status" value="1"/>
</dbReference>
<dbReference type="GO" id="GO:0003677">
    <property type="term" value="F:DNA binding"/>
    <property type="evidence" value="ECO:0007669"/>
    <property type="project" value="InterPro"/>
</dbReference>
<dbReference type="Proteomes" id="UP000255102">
    <property type="component" value="Unassembled WGS sequence"/>
</dbReference>
<dbReference type="InterPro" id="IPR001387">
    <property type="entry name" value="Cro/C1-type_HTH"/>
</dbReference>
<evidence type="ECO:0000259" key="1">
    <source>
        <dbReference type="PROSITE" id="PS50943"/>
    </source>
</evidence>
<evidence type="ECO:0000313" key="4">
    <source>
        <dbReference type="Proteomes" id="UP000076765"/>
    </source>
</evidence>
<dbReference type="EMBL" id="CP011158">
    <property type="protein sequence ID" value="ANB92536.1"/>
    <property type="molecule type" value="Genomic_DNA"/>
</dbReference>